<dbReference type="Pfam" id="PF00271">
    <property type="entry name" value="Helicase_C"/>
    <property type="match status" value="1"/>
</dbReference>
<sequence>MEEERAVEVRGLDGSSTVVRISPEGTVEDLKAILKESFPPAKESLNFRLFYKGAQLRTGSSIRSHLIEQGEFVVLVPFAKRTTECQPPESPSGGSAKTSKWWNQAETSADADSAWLDMMEDLRSLSDAPDASPLGNVVLEGNMSHGKRNVEGGSSPATKSNRGESCFLFLRNFLHNSRFFLDSLPGGQSSSPVSGLADCLSDPDSRKCFFFEEFYRSSLEAGLCMCPVWLKRLVKCFSFLNAAHGILLMQRRCIEWKCLRQALEQPGVLQIEDISISDVEHLLNFCPEVVMLGNKKTFLSKSRDAVVILDCADELDVHSMRKSNSRIHSSHASTIFAREKRENAFKDVLLTLIRLALERTTSGSMMSFSLSLEDLIASKERRDLLEGSTLRVVKKKSLASESHEECLCRGTTSLQPLEMVEHLQRGLGIHGQIVHVEEFPAKAAVYAELPSDLSENTKAALRRIGISRLYSHQADAIRSSLSGKNIVIATSTSSGKSLCYNIPVFEELNRNASSCALYLFPTKALAQDQLRALWEMTRGLGESLDIGVYDGDTPQNDRTFIRNNARLLITNPDMLHVSILPFHGQFKRILSNLRFIVIDEAHAYKGAFGCHTSLILRRLCRICSHVYGRDPSFVFCTATSANPQEHAMELANLQDLELISNDGSPCGPKLFLLWNPPVCIPSLCSQQESLIRGSKKNKFLEKEEIGRRSSPIYEVSCLLAEMVQHGLRCIAFCKSRKLCELILCYVRKILGEVSSDLVDLVSVYRAGYTAKQDRRNIEKDLFGGKLRGIAATNALELGIDVGHIDATLHLGFPGSVASFWQQAGRSGRRLQPSLSIYVAFEGPLDQYFMKFPKKLFGNPIENCQVDACNSQALEQHITCAALEHPLCMEFDEKYFGNGLRNAVVALKSRGYLSFNSSCNIWIYIGPEKRPSLAISIRAIETEKYTIVDMLSNETLEEIEESKAFFQVYDGAVYINQGITYLVKALDLSRKMAFCQKADLKYYTKARDYTDVHVYGGDHAYPPEVSDTQSARATARSHPCRVTTNWFGFHCIRRGSNRIFDTVNLSLPPYSYESKAVWIRVPRSIRASVEARNLSFRAGKHAASHALLNLAPLYIMCNASDLATECANPHENRDIPDRLLLYDQHPGGMGLSMRLRPLFRELLSDALRLLKSCRCSAGVGCPDCIQSLSCREYNEVLDKEAAIAILENLREMAYLEGKTGRPTIPILCVSLSLSLSLKDDLLAVAFRAEGGRRSM</sequence>
<dbReference type="InterPro" id="IPR014001">
    <property type="entry name" value="Helicase_ATP-bd"/>
</dbReference>
<dbReference type="PROSITE" id="PS50053">
    <property type="entry name" value="UBIQUITIN_2"/>
    <property type="match status" value="1"/>
</dbReference>
<reference evidence="7" key="1">
    <citation type="submission" date="2020-02" db="EMBL/GenBank/DDBJ databases">
        <authorList>
            <person name="Scholz U."/>
            <person name="Mascher M."/>
            <person name="Fiebig A."/>
        </authorList>
    </citation>
    <scope>NUCLEOTIDE SEQUENCE</scope>
</reference>
<gene>
    <name evidence="7" type="ORF">SI8410_03004131</name>
</gene>
<evidence type="ECO:0000259" key="5">
    <source>
        <dbReference type="PROSITE" id="PS51192"/>
    </source>
</evidence>
<dbReference type="Pfam" id="PF00270">
    <property type="entry name" value="DEAD"/>
    <property type="match status" value="1"/>
</dbReference>
<dbReference type="GO" id="GO:0036297">
    <property type="term" value="P:interstrand cross-link repair"/>
    <property type="evidence" value="ECO:0007669"/>
    <property type="project" value="TreeGrafter"/>
</dbReference>
<dbReference type="InterPro" id="IPR027417">
    <property type="entry name" value="P-loop_NTPase"/>
</dbReference>
<dbReference type="Gene3D" id="3.10.20.90">
    <property type="entry name" value="Phosphatidylinositol 3-kinase Catalytic Subunit, Chain A, domain 1"/>
    <property type="match status" value="1"/>
</dbReference>
<dbReference type="Pfam" id="PF09369">
    <property type="entry name" value="MZB"/>
    <property type="match status" value="1"/>
</dbReference>
<dbReference type="GO" id="GO:0003676">
    <property type="term" value="F:nucleic acid binding"/>
    <property type="evidence" value="ECO:0007669"/>
    <property type="project" value="InterPro"/>
</dbReference>
<dbReference type="CDD" id="cd18797">
    <property type="entry name" value="SF2_C_Hrq"/>
    <property type="match status" value="1"/>
</dbReference>
<dbReference type="PANTHER" id="PTHR47957">
    <property type="entry name" value="ATP-DEPENDENT HELICASE HRQ1"/>
    <property type="match status" value="1"/>
</dbReference>
<feature type="compositionally biased region" description="Polar residues" evidence="3">
    <location>
        <begin position="92"/>
        <end position="103"/>
    </location>
</feature>
<organism evidence="7 8">
    <name type="scientific">Spirodela intermedia</name>
    <name type="common">Intermediate duckweed</name>
    <dbReference type="NCBI Taxonomy" id="51605"/>
    <lineage>
        <taxon>Eukaryota</taxon>
        <taxon>Viridiplantae</taxon>
        <taxon>Streptophyta</taxon>
        <taxon>Embryophyta</taxon>
        <taxon>Tracheophyta</taxon>
        <taxon>Spermatophyta</taxon>
        <taxon>Magnoliopsida</taxon>
        <taxon>Liliopsida</taxon>
        <taxon>Araceae</taxon>
        <taxon>Lemnoideae</taxon>
        <taxon>Spirodela</taxon>
    </lineage>
</organism>
<dbReference type="PROSITE" id="PS51194">
    <property type="entry name" value="HELICASE_CTER"/>
    <property type="match status" value="1"/>
</dbReference>
<keyword evidence="1" id="KW-0547">Nucleotide-binding</keyword>
<dbReference type="GO" id="GO:0006289">
    <property type="term" value="P:nucleotide-excision repair"/>
    <property type="evidence" value="ECO:0007669"/>
    <property type="project" value="TreeGrafter"/>
</dbReference>
<evidence type="ECO:0000259" key="6">
    <source>
        <dbReference type="PROSITE" id="PS51194"/>
    </source>
</evidence>
<feature type="domain" description="Ubiquitin-like" evidence="4">
    <location>
        <begin position="5"/>
        <end position="76"/>
    </location>
</feature>
<dbReference type="AlphaFoldDB" id="A0A7I8K8E3"/>
<dbReference type="SMART" id="SM00490">
    <property type="entry name" value="HELICc"/>
    <property type="match status" value="1"/>
</dbReference>
<evidence type="ECO:0000313" key="7">
    <source>
        <dbReference type="EMBL" id="CAA7393373.1"/>
    </source>
</evidence>
<feature type="region of interest" description="Disordered" evidence="3">
    <location>
        <begin position="83"/>
        <end position="103"/>
    </location>
</feature>
<dbReference type="PROSITE" id="PS51192">
    <property type="entry name" value="HELICASE_ATP_BIND_1"/>
    <property type="match status" value="1"/>
</dbReference>
<feature type="domain" description="Helicase ATP-binding" evidence="5">
    <location>
        <begin position="477"/>
        <end position="658"/>
    </location>
</feature>
<dbReference type="CDD" id="cd17923">
    <property type="entry name" value="DEXHc_Hrq1-like"/>
    <property type="match status" value="1"/>
</dbReference>
<evidence type="ECO:0000259" key="4">
    <source>
        <dbReference type="PROSITE" id="PS50053"/>
    </source>
</evidence>
<dbReference type="InterPro" id="IPR055227">
    <property type="entry name" value="HRQ1_WHD"/>
</dbReference>
<keyword evidence="2" id="KW-0067">ATP-binding</keyword>
<dbReference type="Gene3D" id="3.40.50.300">
    <property type="entry name" value="P-loop containing nucleotide triphosphate hydrolases"/>
    <property type="match status" value="2"/>
</dbReference>
<dbReference type="Pfam" id="PF00240">
    <property type="entry name" value="ubiquitin"/>
    <property type="match status" value="1"/>
</dbReference>
<accession>A0A7I8K8E3</accession>
<evidence type="ECO:0000256" key="3">
    <source>
        <dbReference type="SAM" id="MobiDB-lite"/>
    </source>
</evidence>
<name>A0A7I8K8E3_SPIIN</name>
<evidence type="ECO:0000256" key="1">
    <source>
        <dbReference type="ARBA" id="ARBA00022741"/>
    </source>
</evidence>
<dbReference type="SMART" id="SM00487">
    <property type="entry name" value="DEXDc"/>
    <property type="match status" value="1"/>
</dbReference>
<dbReference type="Pfam" id="PF22982">
    <property type="entry name" value="WHD_HRQ1"/>
    <property type="match status" value="1"/>
</dbReference>
<feature type="domain" description="Helicase C-terminal" evidence="6">
    <location>
        <begin position="721"/>
        <end position="876"/>
    </location>
</feature>
<dbReference type="CDD" id="cd17039">
    <property type="entry name" value="Ubl_ubiquitin_like"/>
    <property type="match status" value="1"/>
</dbReference>
<dbReference type="InterPro" id="IPR001650">
    <property type="entry name" value="Helicase_C-like"/>
</dbReference>
<dbReference type="SUPFAM" id="SSF52540">
    <property type="entry name" value="P-loop containing nucleoside triphosphate hydrolases"/>
    <property type="match status" value="1"/>
</dbReference>
<evidence type="ECO:0000256" key="2">
    <source>
        <dbReference type="ARBA" id="ARBA00022840"/>
    </source>
</evidence>
<keyword evidence="8" id="KW-1185">Reference proteome</keyword>
<dbReference type="InterPro" id="IPR011545">
    <property type="entry name" value="DEAD/DEAH_box_helicase_dom"/>
</dbReference>
<dbReference type="SUPFAM" id="SSF54236">
    <property type="entry name" value="Ubiquitin-like"/>
    <property type="match status" value="1"/>
</dbReference>
<protein>
    <submittedName>
        <fullName evidence="7">Uncharacterized protein</fullName>
    </submittedName>
</protein>
<dbReference type="OrthoDB" id="779898at2759"/>
<evidence type="ECO:0000313" key="8">
    <source>
        <dbReference type="Proteomes" id="UP000663760"/>
    </source>
</evidence>
<dbReference type="InterPro" id="IPR018973">
    <property type="entry name" value="MZB"/>
</dbReference>
<proteinExistence type="predicted"/>
<dbReference type="GO" id="GO:0005524">
    <property type="term" value="F:ATP binding"/>
    <property type="evidence" value="ECO:0007669"/>
    <property type="project" value="UniProtKB-KW"/>
</dbReference>
<dbReference type="InterPro" id="IPR029071">
    <property type="entry name" value="Ubiquitin-like_domsf"/>
</dbReference>
<dbReference type="EMBL" id="LR746266">
    <property type="protein sequence ID" value="CAA7393373.1"/>
    <property type="molecule type" value="Genomic_DNA"/>
</dbReference>
<dbReference type="PANTHER" id="PTHR47957:SF3">
    <property type="entry name" value="ATP-DEPENDENT HELICASE HRQ1"/>
    <property type="match status" value="1"/>
</dbReference>
<dbReference type="Proteomes" id="UP000663760">
    <property type="component" value="Chromosome 3"/>
</dbReference>
<dbReference type="GO" id="GO:0005634">
    <property type="term" value="C:nucleus"/>
    <property type="evidence" value="ECO:0007669"/>
    <property type="project" value="TreeGrafter"/>
</dbReference>
<dbReference type="InterPro" id="IPR000626">
    <property type="entry name" value="Ubiquitin-like_dom"/>
</dbReference>
<dbReference type="GO" id="GO:0043138">
    <property type="term" value="F:3'-5' DNA helicase activity"/>
    <property type="evidence" value="ECO:0007669"/>
    <property type="project" value="TreeGrafter"/>
</dbReference>